<comment type="caution">
    <text evidence="6">The sequence shown here is derived from an EMBL/GenBank/DDBJ whole genome shotgun (WGS) entry which is preliminary data.</text>
</comment>
<feature type="repeat" description="ANK" evidence="3">
    <location>
        <begin position="418"/>
        <end position="450"/>
    </location>
</feature>
<name>A0A8H6D1M1_9HYPO</name>
<keyword evidence="4" id="KW-0472">Membrane</keyword>
<dbReference type="SMART" id="SM00248">
    <property type="entry name" value="ANK"/>
    <property type="match status" value="8"/>
</dbReference>
<feature type="transmembrane region" description="Helical" evidence="4">
    <location>
        <begin position="48"/>
        <end position="67"/>
    </location>
</feature>
<feature type="transmembrane region" description="Helical" evidence="4">
    <location>
        <begin position="155"/>
        <end position="172"/>
    </location>
</feature>
<feature type="transmembrane region" description="Helical" evidence="4">
    <location>
        <begin position="79"/>
        <end position="103"/>
    </location>
</feature>
<dbReference type="PROSITE" id="PS50088">
    <property type="entry name" value="ANK_REPEAT"/>
    <property type="match status" value="4"/>
</dbReference>
<dbReference type="PANTHER" id="PTHR24166:SF48">
    <property type="entry name" value="PROTEIN VAPYRIN"/>
    <property type="match status" value="1"/>
</dbReference>
<dbReference type="EMBL" id="JAAQPF010000539">
    <property type="protein sequence ID" value="KAF5700199.1"/>
    <property type="molecule type" value="Genomic_DNA"/>
</dbReference>
<dbReference type="Pfam" id="PF12796">
    <property type="entry name" value="Ank_2"/>
    <property type="match status" value="1"/>
</dbReference>
<evidence type="ECO:0000256" key="1">
    <source>
        <dbReference type="ARBA" id="ARBA00022737"/>
    </source>
</evidence>
<dbReference type="PRINTS" id="PR01415">
    <property type="entry name" value="ANKYRIN"/>
</dbReference>
<dbReference type="InterPro" id="IPR002110">
    <property type="entry name" value="Ankyrin_rpt"/>
</dbReference>
<dbReference type="InterPro" id="IPR050889">
    <property type="entry name" value="Dendritic_Spine_Reg/Scaffold"/>
</dbReference>
<evidence type="ECO:0000313" key="7">
    <source>
        <dbReference type="Proteomes" id="UP000532311"/>
    </source>
</evidence>
<feature type="transmembrane region" description="Helical" evidence="4">
    <location>
        <begin position="12"/>
        <end position="36"/>
    </location>
</feature>
<evidence type="ECO:0000256" key="3">
    <source>
        <dbReference type="PROSITE-ProRule" id="PRU00023"/>
    </source>
</evidence>
<organism evidence="6 7">
    <name type="scientific">Fusarium globosum</name>
    <dbReference type="NCBI Taxonomy" id="78864"/>
    <lineage>
        <taxon>Eukaryota</taxon>
        <taxon>Fungi</taxon>
        <taxon>Dikarya</taxon>
        <taxon>Ascomycota</taxon>
        <taxon>Pezizomycotina</taxon>
        <taxon>Sordariomycetes</taxon>
        <taxon>Hypocreomycetidae</taxon>
        <taxon>Hypocreales</taxon>
        <taxon>Nectriaceae</taxon>
        <taxon>Fusarium</taxon>
        <taxon>Fusarium fujikuroi species complex</taxon>
    </lineage>
</organism>
<dbReference type="InterPro" id="IPR056119">
    <property type="entry name" value="DUF7702"/>
</dbReference>
<evidence type="ECO:0000256" key="2">
    <source>
        <dbReference type="ARBA" id="ARBA00023043"/>
    </source>
</evidence>
<keyword evidence="1" id="KW-0677">Repeat</keyword>
<dbReference type="Pfam" id="PF24800">
    <property type="entry name" value="DUF7702"/>
    <property type="match status" value="1"/>
</dbReference>
<dbReference type="PANTHER" id="PTHR24166">
    <property type="entry name" value="ROLLING PEBBLES, ISOFORM B"/>
    <property type="match status" value="1"/>
</dbReference>
<dbReference type="SUPFAM" id="SSF48403">
    <property type="entry name" value="Ankyrin repeat"/>
    <property type="match status" value="1"/>
</dbReference>
<keyword evidence="4" id="KW-1133">Transmembrane helix</keyword>
<dbReference type="PROSITE" id="PS50297">
    <property type="entry name" value="ANK_REP_REGION"/>
    <property type="match status" value="4"/>
</dbReference>
<proteinExistence type="predicted"/>
<evidence type="ECO:0000259" key="5">
    <source>
        <dbReference type="Pfam" id="PF24800"/>
    </source>
</evidence>
<accession>A0A8H6D1M1</accession>
<dbReference type="AlphaFoldDB" id="A0A8H6D1M1"/>
<gene>
    <name evidence="6" type="ORF">FGLOB1_10922</name>
</gene>
<feature type="transmembrane region" description="Helical" evidence="4">
    <location>
        <begin position="115"/>
        <end position="135"/>
    </location>
</feature>
<feature type="repeat" description="ANK" evidence="3">
    <location>
        <begin position="451"/>
        <end position="483"/>
    </location>
</feature>
<dbReference type="Pfam" id="PF00023">
    <property type="entry name" value="Ank"/>
    <property type="match status" value="1"/>
</dbReference>
<reference evidence="6 7" key="1">
    <citation type="submission" date="2020-05" db="EMBL/GenBank/DDBJ databases">
        <title>Identification and distribution of gene clusters putatively required for synthesis of sphingolipid metabolism inhibitors in phylogenetically diverse species of the filamentous fungus Fusarium.</title>
        <authorList>
            <person name="Kim H.-S."/>
            <person name="Busman M."/>
            <person name="Brown D.W."/>
            <person name="Divon H."/>
            <person name="Uhlig S."/>
            <person name="Proctor R.H."/>
        </authorList>
    </citation>
    <scope>NUCLEOTIDE SEQUENCE [LARGE SCALE GENOMIC DNA]</scope>
    <source>
        <strain evidence="6 7">NRRL 26131</strain>
    </source>
</reference>
<dbReference type="Gene3D" id="1.25.40.20">
    <property type="entry name" value="Ankyrin repeat-containing domain"/>
    <property type="match status" value="2"/>
</dbReference>
<protein>
    <recommendedName>
        <fullName evidence="5">DUF7702 domain-containing protein</fullName>
    </recommendedName>
</protein>
<feature type="domain" description="DUF7702" evidence="5">
    <location>
        <begin position="18"/>
        <end position="250"/>
    </location>
</feature>
<dbReference type="InterPro" id="IPR036770">
    <property type="entry name" value="Ankyrin_rpt-contain_sf"/>
</dbReference>
<sequence>MSTSSSQPPSPPTTACIGLSATIVIVFVSLLFPAVYVAYKHREIGKSWLSPLMFFFVFRISAEIYYLSRLNEPDTPTTYAMVAAGASTGTLSAAIMGLIYEALKLPLFPYKRQRNRILMIAMNIIYAIGTILAAYGGTRNTSMPENVNNDAMDKTGNIIMFLVMIGTLIWLYPAGKHIYYARQDISYRSAEVMMMAAAPATVLQLIRMNYDLIYSFTHIAILHPTTGCFAIRFVTFSLQLAIVGMIIVAAWFTRDAAKMRARLVKTDSNTQLYKDLYPEVPFWQPIPTKEQSEQPSLSPLEDAMGYLRLNWPNPYGELYLEIALLEALKEARLDVVEELLEKAVNAHSRGGDEQTSLSHSTELGFQQIVASLLRQGASMDKQDEKGQTLLCRASLGGNIKIMSLLLDNGADVELADDEGWTPLMVAAERGHDEAVALLLKHGADPNARDNEEFTPLLHAAMLGYRDIVEHLLDAGADPNAQDETQCLTAMSWAAERGHDDVVKLLLERGADPNMDDRVLLCALSGCEPDNFEDNDRLLEMLVKNGADVFMDQWSDERPLVIAARQGRHWTAELFLEASFTLRGVRQEHIWDAITIAAEEGDETILASLMKHYEMNEIEKQIKWEWVQKSQFGDAFELLRPYFEPDATRDNGGN</sequence>
<feature type="repeat" description="ANK" evidence="3">
    <location>
        <begin position="385"/>
        <end position="417"/>
    </location>
</feature>
<evidence type="ECO:0000313" key="6">
    <source>
        <dbReference type="EMBL" id="KAF5700199.1"/>
    </source>
</evidence>
<evidence type="ECO:0000256" key="4">
    <source>
        <dbReference type="SAM" id="Phobius"/>
    </source>
</evidence>
<feature type="repeat" description="ANK" evidence="3">
    <location>
        <begin position="485"/>
        <end position="517"/>
    </location>
</feature>
<feature type="transmembrane region" description="Helical" evidence="4">
    <location>
        <begin position="230"/>
        <end position="252"/>
    </location>
</feature>
<dbReference type="Proteomes" id="UP000532311">
    <property type="component" value="Unassembled WGS sequence"/>
</dbReference>
<keyword evidence="7" id="KW-1185">Reference proteome</keyword>
<keyword evidence="2 3" id="KW-0040">ANK repeat</keyword>
<keyword evidence="4" id="KW-0812">Transmembrane</keyword>